<evidence type="ECO:0000313" key="3">
    <source>
        <dbReference type="Proteomes" id="UP000004931"/>
    </source>
</evidence>
<feature type="transmembrane region" description="Helical" evidence="1">
    <location>
        <begin position="290"/>
        <end position="307"/>
    </location>
</feature>
<keyword evidence="3" id="KW-1185">Reference proteome</keyword>
<feature type="transmembrane region" description="Helical" evidence="1">
    <location>
        <begin position="348"/>
        <end position="366"/>
    </location>
</feature>
<feature type="transmembrane region" description="Helical" evidence="1">
    <location>
        <begin position="72"/>
        <end position="100"/>
    </location>
</feature>
<gene>
    <name evidence="2" type="ORF">GP2143_05190</name>
</gene>
<keyword evidence="1" id="KW-0812">Transmembrane</keyword>
<dbReference type="STRING" id="247633.GP2143_05190"/>
<organism evidence="2 3">
    <name type="scientific">marine gamma proteobacterium HTCC2143</name>
    <dbReference type="NCBI Taxonomy" id="247633"/>
    <lineage>
        <taxon>Bacteria</taxon>
        <taxon>Pseudomonadati</taxon>
        <taxon>Pseudomonadota</taxon>
        <taxon>Gammaproteobacteria</taxon>
        <taxon>Cellvibrionales</taxon>
        <taxon>Spongiibacteraceae</taxon>
        <taxon>BD1-7 clade</taxon>
    </lineage>
</organism>
<feature type="transmembrane region" description="Helical" evidence="1">
    <location>
        <begin position="313"/>
        <end position="336"/>
    </location>
</feature>
<sequence>MRLYFAPSLNADAVLYLYCADIFREFGWGAAEAVYRRPFYPAVIGVVADFLSVSSLASAVLVTAFLSGATAYAFVSLVVALGGSVLCQRLAVLVIICFPGFANYQDYLIRDFGYWSGLMLAAAALVRYMGRQRVIDLVSWGVFTGLATLFRPEAIILGILMPIGILLCRDLTAAARLRAILYCYVMPFLSASLLFLWFLDSIAISGVYQYMLQEPIEVIAGLFDSWLSLTSVVRDSILNRYSEQYAGLFLISGLAGIYISQLLDGLGVWAILCMATLFYRGAWVRVKNGVFLVALISSLMMLAIFLIEKQFLQARFTIFSCFLLLITLCFSLANAIEKQRVTSKWRSLLLLIAVCAFIDGQYSFGYSKKYISDAVDWLARYAEPQSSVISNNPQISYRSGLGFNFEDHRRLGRQSKIGTAVLPLGYDFVVWVNKRGGEAPMFFKQSDIDYCAVADFENERGDRAIIYEIVTDVLKYGRRCVNRVVLGRPEPG</sequence>
<dbReference type="eggNOG" id="ENOG5032UT2">
    <property type="taxonomic scope" value="Bacteria"/>
</dbReference>
<reference evidence="2 3" key="1">
    <citation type="journal article" date="2010" name="J. Bacteriol.">
        <title>Genome sequence of the oligotrophic marine Gammaproteobacterium HTCC2143, isolated from the Oregon Coast.</title>
        <authorList>
            <person name="Oh H.M."/>
            <person name="Kang I."/>
            <person name="Ferriera S."/>
            <person name="Giovannoni S.J."/>
            <person name="Cho J.C."/>
        </authorList>
    </citation>
    <scope>NUCLEOTIDE SEQUENCE [LARGE SCALE GENOMIC DNA]</scope>
    <source>
        <strain evidence="2 3">HTCC2143</strain>
    </source>
</reference>
<dbReference type="AlphaFoldDB" id="A0YB88"/>
<feature type="transmembrane region" description="Helical" evidence="1">
    <location>
        <begin position="179"/>
        <end position="199"/>
    </location>
</feature>
<feature type="transmembrane region" description="Helical" evidence="1">
    <location>
        <begin position="149"/>
        <end position="167"/>
    </location>
</feature>
<comment type="caution">
    <text evidence="2">The sequence shown here is derived from an EMBL/GenBank/DDBJ whole genome shotgun (WGS) entry which is preliminary data.</text>
</comment>
<keyword evidence="1" id="KW-1133">Transmembrane helix</keyword>
<protein>
    <recommendedName>
        <fullName evidence="4">Glycosyltransferase RgtA/B/C/D-like domain-containing protein</fullName>
    </recommendedName>
</protein>
<proteinExistence type="predicted"/>
<evidence type="ECO:0008006" key="4">
    <source>
        <dbReference type="Google" id="ProtNLM"/>
    </source>
</evidence>
<keyword evidence="1" id="KW-0472">Membrane</keyword>
<feature type="transmembrane region" description="Helical" evidence="1">
    <location>
        <begin position="42"/>
        <end position="66"/>
    </location>
</feature>
<dbReference type="Proteomes" id="UP000004931">
    <property type="component" value="Unassembled WGS sequence"/>
</dbReference>
<evidence type="ECO:0000313" key="2">
    <source>
        <dbReference type="EMBL" id="EAW31818.1"/>
    </source>
</evidence>
<name>A0YB88_9GAMM</name>
<feature type="transmembrane region" description="Helical" evidence="1">
    <location>
        <begin position="112"/>
        <end position="129"/>
    </location>
</feature>
<feature type="transmembrane region" description="Helical" evidence="1">
    <location>
        <begin position="245"/>
        <end position="278"/>
    </location>
</feature>
<accession>A0YB88</accession>
<dbReference type="EMBL" id="AAVT01000002">
    <property type="protein sequence ID" value="EAW31818.1"/>
    <property type="molecule type" value="Genomic_DNA"/>
</dbReference>
<evidence type="ECO:0000256" key="1">
    <source>
        <dbReference type="SAM" id="Phobius"/>
    </source>
</evidence>